<dbReference type="OrthoDB" id="9779267at2"/>
<dbReference type="EMBL" id="PTJD01000001">
    <property type="protein sequence ID" value="PPK98383.1"/>
    <property type="molecule type" value="Genomic_DNA"/>
</dbReference>
<organism evidence="2 3">
    <name type="scientific">Kineococcus xinjiangensis</name>
    <dbReference type="NCBI Taxonomy" id="512762"/>
    <lineage>
        <taxon>Bacteria</taxon>
        <taxon>Bacillati</taxon>
        <taxon>Actinomycetota</taxon>
        <taxon>Actinomycetes</taxon>
        <taxon>Kineosporiales</taxon>
        <taxon>Kineosporiaceae</taxon>
        <taxon>Kineococcus</taxon>
    </lineage>
</organism>
<feature type="region of interest" description="Disordered" evidence="1">
    <location>
        <begin position="1"/>
        <end position="27"/>
    </location>
</feature>
<reference evidence="2 3" key="1">
    <citation type="submission" date="2018-02" db="EMBL/GenBank/DDBJ databases">
        <title>Genomic Encyclopedia of Archaeal and Bacterial Type Strains, Phase II (KMG-II): from individual species to whole genera.</title>
        <authorList>
            <person name="Goeker M."/>
        </authorList>
    </citation>
    <scope>NUCLEOTIDE SEQUENCE [LARGE SCALE GENOMIC DNA]</scope>
    <source>
        <strain evidence="2 3">DSM 22857</strain>
    </source>
</reference>
<evidence type="ECO:0000313" key="2">
    <source>
        <dbReference type="EMBL" id="PPK98383.1"/>
    </source>
</evidence>
<keyword evidence="3" id="KW-1185">Reference proteome</keyword>
<dbReference type="PANTHER" id="PTHR10151">
    <property type="entry name" value="ECTONUCLEOTIDE PYROPHOSPHATASE/PHOSPHODIESTERASE"/>
    <property type="match status" value="1"/>
</dbReference>
<evidence type="ECO:0000313" key="3">
    <source>
        <dbReference type="Proteomes" id="UP000239485"/>
    </source>
</evidence>
<dbReference type="Gene3D" id="3.40.720.10">
    <property type="entry name" value="Alkaline Phosphatase, subunit A"/>
    <property type="match status" value="1"/>
</dbReference>
<dbReference type="Proteomes" id="UP000239485">
    <property type="component" value="Unassembled WGS sequence"/>
</dbReference>
<dbReference type="InterPro" id="IPR002591">
    <property type="entry name" value="Phosphodiest/P_Trfase"/>
</dbReference>
<comment type="caution">
    <text evidence="2">The sequence shown here is derived from an EMBL/GenBank/DDBJ whole genome shotgun (WGS) entry which is preliminary data.</text>
</comment>
<feature type="compositionally biased region" description="Gly residues" evidence="1">
    <location>
        <begin position="1"/>
        <end position="18"/>
    </location>
</feature>
<name>A0A2S6IVN4_9ACTN</name>
<dbReference type="PANTHER" id="PTHR10151:SF120">
    <property type="entry name" value="BIS(5'-ADENOSYL)-TRIPHOSPHATASE"/>
    <property type="match status" value="1"/>
</dbReference>
<sequence length="403" mass="42106">MSGGVGTPGVDGPGGSREGTGLPAAPPYGSSSLADVLPAVARALGVELPGRPVGSGGDGLVVPSCARACVVLVDGLGELALADRGGHAPFLRRLRGEGAHRAITAGFPTTTATSMGLFGTGLPPGGHGLVGYEVLDPARDVLVNQLAWDAELDPRRWQPHPTVLQEVQAAGVEVVRVGPPHFDGSGLTEAVLRGGRFVGTPDSLDARVDAAVSAVRASARSLVYVYWGQLDWTGHGSGVGSWEWGDELERVDAALAALARRLPRDCRLVVTADHGMVDVPFARRLDLAAEPELAAGVRHAGGEPRALHLYCEPDAAGDVLERWRRRLGEEAWVLTRDEAVAAGWFGPVAAGVAERIGDVLAVMRTDTAVVNSARQRPQVLRLLGHHGALTPQERLVPLFVTPG</sequence>
<dbReference type="GO" id="GO:0016787">
    <property type="term" value="F:hydrolase activity"/>
    <property type="evidence" value="ECO:0007669"/>
    <property type="project" value="UniProtKB-ARBA"/>
</dbReference>
<accession>A0A2S6IVN4</accession>
<dbReference type="SUPFAM" id="SSF53649">
    <property type="entry name" value="Alkaline phosphatase-like"/>
    <property type="match status" value="1"/>
</dbReference>
<evidence type="ECO:0000256" key="1">
    <source>
        <dbReference type="SAM" id="MobiDB-lite"/>
    </source>
</evidence>
<dbReference type="Pfam" id="PF01663">
    <property type="entry name" value="Phosphodiest"/>
    <property type="match status" value="1"/>
</dbReference>
<gene>
    <name evidence="2" type="ORF">CLV92_10178</name>
</gene>
<dbReference type="AlphaFoldDB" id="A0A2S6IVN4"/>
<dbReference type="RefSeq" id="WP_104430820.1">
    <property type="nucleotide sequence ID" value="NZ_PTJD01000001.1"/>
</dbReference>
<dbReference type="InterPro" id="IPR017850">
    <property type="entry name" value="Alkaline_phosphatase_core_sf"/>
</dbReference>
<protein>
    <submittedName>
        <fullName evidence="2">Type I phosphodiesterase/nucleotide pyrophosphatase</fullName>
    </submittedName>
</protein>
<proteinExistence type="predicted"/>